<evidence type="ECO:0000313" key="3">
    <source>
        <dbReference type="Proteomes" id="UP000078397"/>
    </source>
</evidence>
<proteinExistence type="predicted"/>
<evidence type="ECO:0000313" key="2">
    <source>
        <dbReference type="EMBL" id="OAQ68729.1"/>
    </source>
</evidence>
<feature type="region of interest" description="Disordered" evidence="1">
    <location>
        <begin position="45"/>
        <end position="71"/>
    </location>
</feature>
<dbReference type="AlphaFoldDB" id="A0A179FUQ1"/>
<dbReference type="Proteomes" id="UP000078397">
    <property type="component" value="Unassembled WGS sequence"/>
</dbReference>
<dbReference type="GeneID" id="28848186"/>
<protein>
    <submittedName>
        <fullName evidence="2">Uncharacterized protein</fullName>
    </submittedName>
</protein>
<dbReference type="EMBL" id="LSBJ02000003">
    <property type="protein sequence ID" value="OAQ68729.1"/>
    <property type="molecule type" value="Genomic_DNA"/>
</dbReference>
<dbReference type="OrthoDB" id="4940884at2759"/>
<name>A0A179FUQ1_METCM</name>
<comment type="caution">
    <text evidence="2">The sequence shown here is derived from an EMBL/GenBank/DDBJ whole genome shotgun (WGS) entry which is preliminary data.</text>
</comment>
<gene>
    <name evidence="2" type="ORF">VFPPC_04929</name>
</gene>
<reference evidence="2 3" key="1">
    <citation type="journal article" date="2016" name="PLoS Pathog.">
        <title>Biosynthesis of antibiotic leucinostatins in bio-control fungus Purpureocillium lilacinum and their inhibition on phytophthora revealed by genome mining.</title>
        <authorList>
            <person name="Wang G."/>
            <person name="Liu Z."/>
            <person name="Lin R."/>
            <person name="Li E."/>
            <person name="Mao Z."/>
            <person name="Ling J."/>
            <person name="Yang Y."/>
            <person name="Yin W.B."/>
            <person name="Xie B."/>
        </authorList>
    </citation>
    <scope>NUCLEOTIDE SEQUENCE [LARGE SCALE GENOMIC DNA]</scope>
    <source>
        <strain evidence="2">170</strain>
    </source>
</reference>
<keyword evidence="3" id="KW-1185">Reference proteome</keyword>
<dbReference type="RefSeq" id="XP_018145579.1">
    <property type="nucleotide sequence ID" value="XM_018284192.1"/>
</dbReference>
<organism evidence="2 3">
    <name type="scientific">Pochonia chlamydosporia 170</name>
    <dbReference type="NCBI Taxonomy" id="1380566"/>
    <lineage>
        <taxon>Eukaryota</taxon>
        <taxon>Fungi</taxon>
        <taxon>Dikarya</taxon>
        <taxon>Ascomycota</taxon>
        <taxon>Pezizomycotina</taxon>
        <taxon>Sordariomycetes</taxon>
        <taxon>Hypocreomycetidae</taxon>
        <taxon>Hypocreales</taxon>
        <taxon>Clavicipitaceae</taxon>
        <taxon>Pochonia</taxon>
    </lineage>
</organism>
<accession>A0A179FUQ1</accession>
<evidence type="ECO:0000256" key="1">
    <source>
        <dbReference type="SAM" id="MobiDB-lite"/>
    </source>
</evidence>
<dbReference type="KEGG" id="pchm:VFPPC_04929"/>
<sequence length="173" mass="19057">MRKEAEDKEKLLAELRRLSDGAATLKGMLAGLKVEFYSRPSLVPRYAPPIPGPPSNPSTPLGPAPSYRSSSSLLDRSFDAAQRLSPASVIAESVAHKLLSEQKPLLIRGLQDFAKMNQCLSDETRDQLRELDQAHFYDAQECVDGDVQIKIEDRDASFSLEDGLMQAPRAQSS</sequence>
<feature type="compositionally biased region" description="Pro residues" evidence="1">
    <location>
        <begin position="46"/>
        <end position="63"/>
    </location>
</feature>